<dbReference type="RefSeq" id="WP_089372702.1">
    <property type="nucleotide sequence ID" value="NZ_BMEP01000005.1"/>
</dbReference>
<reference evidence="1 2" key="1">
    <citation type="submission" date="2017-06" db="EMBL/GenBank/DDBJ databases">
        <authorList>
            <person name="Kim H.J."/>
            <person name="Triplett B.A."/>
        </authorList>
    </citation>
    <scope>NUCLEOTIDE SEQUENCE [LARGE SCALE GENOMIC DNA]</scope>
    <source>
        <strain evidence="1 2">DSM 25597</strain>
    </source>
</reference>
<accession>A0A239BCJ8</accession>
<protein>
    <submittedName>
        <fullName evidence="1">Uncharacterized protein</fullName>
    </submittedName>
</protein>
<proteinExistence type="predicted"/>
<dbReference type="Proteomes" id="UP000198379">
    <property type="component" value="Unassembled WGS sequence"/>
</dbReference>
<organism evidence="1 2">
    <name type="scientific">Dokdonia pacifica</name>
    <dbReference type="NCBI Taxonomy" id="1627892"/>
    <lineage>
        <taxon>Bacteria</taxon>
        <taxon>Pseudomonadati</taxon>
        <taxon>Bacteroidota</taxon>
        <taxon>Flavobacteriia</taxon>
        <taxon>Flavobacteriales</taxon>
        <taxon>Flavobacteriaceae</taxon>
        <taxon>Dokdonia</taxon>
    </lineage>
</organism>
<name>A0A239BCJ8_9FLAO</name>
<evidence type="ECO:0000313" key="2">
    <source>
        <dbReference type="Proteomes" id="UP000198379"/>
    </source>
</evidence>
<gene>
    <name evidence="1" type="ORF">SAMN06265376_10678</name>
</gene>
<keyword evidence="2" id="KW-1185">Reference proteome</keyword>
<dbReference type="AlphaFoldDB" id="A0A239BCJ8"/>
<evidence type="ECO:0000313" key="1">
    <source>
        <dbReference type="EMBL" id="SNS05650.1"/>
    </source>
</evidence>
<dbReference type="EMBL" id="FZNY01000006">
    <property type="protein sequence ID" value="SNS05650.1"/>
    <property type="molecule type" value="Genomic_DNA"/>
</dbReference>
<sequence length="502" mass="58491">MKERKPLLFTLTLLLFLYQSSFCWSQIYNDENSIFSESEYNGRNLQYGLPNYDINTDPISAWFFKKDTTYVGFIIAGHAEKAICEVASLEIANKIEKLGAKDNSMFSFGIGYNFNSDEKQQEKYHDIIIDMKAKFEELAKIHLRQVTVSDVDYEEYISKQELIKSHINLANKSNEWGTHIVEYKLPEYPIITPFYDTKINEEITLSVPKSLFGEIPIELARKSVLKNIITYINDRETELKRLQNLQYSLDNLSFENIASSYPRLNASNRLKYPENENLNEDIKRYLNRLNAYREFDIISIQQTQITGEEDEYGFLHNRQTRTYNKSVVFNEFVSKTYKEDNLKGEFTASVKNKIASLAEQEFGGLDLDNEISKVENDLNNLIDLKREYSNKTNINYIIDAFLRGWAFNTEDDNLNTQLDDWYLSKRKIVWEYILSKTPNLDVNDKLAGVLHADDVFFKVTSEGDFFKITPYKITGGNFAQVIDKEIGISYLTSPLNHRYSKN</sequence>